<reference evidence="2" key="1">
    <citation type="submission" date="2021-01" db="EMBL/GenBank/DDBJ databases">
        <title>Whole genome shotgun sequence of Virgisporangium aurantiacum NBRC 16421.</title>
        <authorList>
            <person name="Komaki H."/>
            <person name="Tamura T."/>
        </authorList>
    </citation>
    <scope>NUCLEOTIDE SEQUENCE</scope>
    <source>
        <strain evidence="2">NBRC 16421</strain>
    </source>
</reference>
<dbReference type="Pfam" id="PF18899">
    <property type="entry name" value="DUF5655"/>
    <property type="match status" value="1"/>
</dbReference>
<dbReference type="EMBL" id="BOPG01000022">
    <property type="protein sequence ID" value="GIJ55915.1"/>
    <property type="molecule type" value="Genomic_DNA"/>
</dbReference>
<evidence type="ECO:0000313" key="2">
    <source>
        <dbReference type="EMBL" id="GIJ55915.1"/>
    </source>
</evidence>
<evidence type="ECO:0000259" key="1">
    <source>
        <dbReference type="Pfam" id="PF18899"/>
    </source>
</evidence>
<dbReference type="Proteomes" id="UP000612585">
    <property type="component" value="Unassembled WGS sequence"/>
</dbReference>
<dbReference type="AlphaFoldDB" id="A0A8J4DYR1"/>
<evidence type="ECO:0000313" key="3">
    <source>
        <dbReference type="Proteomes" id="UP000612585"/>
    </source>
</evidence>
<protein>
    <recommendedName>
        <fullName evidence="1">DUF5655 domain-containing protein</fullName>
    </recommendedName>
</protein>
<organism evidence="2 3">
    <name type="scientific">Virgisporangium aurantiacum</name>
    <dbReference type="NCBI Taxonomy" id="175570"/>
    <lineage>
        <taxon>Bacteria</taxon>
        <taxon>Bacillati</taxon>
        <taxon>Actinomycetota</taxon>
        <taxon>Actinomycetes</taxon>
        <taxon>Micromonosporales</taxon>
        <taxon>Micromonosporaceae</taxon>
        <taxon>Virgisporangium</taxon>
    </lineage>
</organism>
<dbReference type="InterPro" id="IPR043714">
    <property type="entry name" value="DUF5655"/>
</dbReference>
<feature type="domain" description="DUF5655" evidence="1">
    <location>
        <begin position="33"/>
        <end position="136"/>
    </location>
</feature>
<comment type="caution">
    <text evidence="2">The sequence shown here is derived from an EMBL/GenBank/DDBJ whole genome shotgun (WGS) entry which is preliminary data.</text>
</comment>
<proteinExistence type="predicted"/>
<sequence>MTAPLWRCEACGRTFANRNQTHTCAPLGSLERHFASCDPMVRETFDRILAAVEAVGPVSVLPEKTRIALHVRMSFAAFTPRRRWLTGHLVLARRIESPRFTRIETYSPRNVLHAFRLNSPSDVDGEFTEWLLEAYRSGS</sequence>
<dbReference type="RefSeq" id="WP_275423945.1">
    <property type="nucleotide sequence ID" value="NZ_BOPG01000022.1"/>
</dbReference>
<accession>A0A8J4DYR1</accession>
<gene>
    <name evidence="2" type="ORF">Vau01_034310</name>
</gene>
<name>A0A8J4DYR1_9ACTN</name>
<keyword evidence="3" id="KW-1185">Reference proteome</keyword>